<proteinExistence type="predicted"/>
<dbReference type="AlphaFoldDB" id="A0A6P1BGQ0"/>
<evidence type="ECO:0000313" key="5">
    <source>
        <dbReference type="Proteomes" id="UP000468531"/>
    </source>
</evidence>
<dbReference type="Gene3D" id="3.40.630.30">
    <property type="match status" value="1"/>
</dbReference>
<organism evidence="4 5">
    <name type="scientific">Bradyrhizobium uaiense</name>
    <dbReference type="NCBI Taxonomy" id="2594946"/>
    <lineage>
        <taxon>Bacteria</taxon>
        <taxon>Pseudomonadati</taxon>
        <taxon>Pseudomonadota</taxon>
        <taxon>Alphaproteobacteria</taxon>
        <taxon>Hyphomicrobiales</taxon>
        <taxon>Nitrobacteraceae</taxon>
        <taxon>Bradyrhizobium</taxon>
    </lineage>
</organism>
<accession>A0A6P1BGQ0</accession>
<keyword evidence="5" id="KW-1185">Reference proteome</keyword>
<dbReference type="EMBL" id="VKHP01000067">
    <property type="protein sequence ID" value="NEU97716.1"/>
    <property type="molecule type" value="Genomic_DNA"/>
</dbReference>
<dbReference type="SUPFAM" id="SSF55729">
    <property type="entry name" value="Acyl-CoA N-acyltransferases (Nat)"/>
    <property type="match status" value="1"/>
</dbReference>
<keyword evidence="1 4" id="KW-0808">Transferase</keyword>
<dbReference type="PANTHER" id="PTHR43877:SF2">
    <property type="entry name" value="AMINOALKYLPHOSPHONATE N-ACETYLTRANSFERASE-RELATED"/>
    <property type="match status" value="1"/>
</dbReference>
<dbReference type="GO" id="GO:0016747">
    <property type="term" value="F:acyltransferase activity, transferring groups other than amino-acyl groups"/>
    <property type="evidence" value="ECO:0007669"/>
    <property type="project" value="InterPro"/>
</dbReference>
<protein>
    <submittedName>
        <fullName evidence="4">GNAT family acetyltransferase</fullName>
        <ecNumber evidence="4">2.3.1.-</ecNumber>
    </submittedName>
</protein>
<dbReference type="NCBIfam" id="NF002959">
    <property type="entry name" value="PRK03624.1"/>
    <property type="match status" value="1"/>
</dbReference>
<evidence type="ECO:0000313" key="4">
    <source>
        <dbReference type="EMBL" id="NEU97716.1"/>
    </source>
</evidence>
<feature type="domain" description="N-acetyltransferase" evidence="3">
    <location>
        <begin position="12"/>
        <end position="153"/>
    </location>
</feature>
<dbReference type="Proteomes" id="UP000468531">
    <property type="component" value="Unassembled WGS sequence"/>
</dbReference>
<dbReference type="InterPro" id="IPR000182">
    <property type="entry name" value="GNAT_dom"/>
</dbReference>
<evidence type="ECO:0000256" key="1">
    <source>
        <dbReference type="ARBA" id="ARBA00022679"/>
    </source>
</evidence>
<reference evidence="4 5" key="1">
    <citation type="journal article" date="2020" name="Arch. Microbiol.">
        <title>Bradyrhizobium uaiense sp. nov., a new highly efficient cowpea symbiont.</title>
        <authorList>
            <person name="Cabral Michel D."/>
            <person name="Azarias Guimaraes A."/>
            <person name="Martins da Costa E."/>
            <person name="Soares de Carvalho T."/>
            <person name="Balsanelli E."/>
            <person name="Willems A."/>
            <person name="Maltempi de Souza E."/>
            <person name="de Souza Moreira F.M."/>
        </authorList>
    </citation>
    <scope>NUCLEOTIDE SEQUENCE [LARGE SCALE GENOMIC DNA]</scope>
    <source>
        <strain evidence="4 5">UFLA 03-164</strain>
    </source>
</reference>
<dbReference type="InterPro" id="IPR050832">
    <property type="entry name" value="Bact_Acetyltransf"/>
</dbReference>
<evidence type="ECO:0000259" key="3">
    <source>
        <dbReference type="PROSITE" id="PS51186"/>
    </source>
</evidence>
<name>A0A6P1BGQ0_9BRAD</name>
<dbReference type="Pfam" id="PF00583">
    <property type="entry name" value="Acetyltransf_1"/>
    <property type="match status" value="1"/>
</dbReference>
<dbReference type="PANTHER" id="PTHR43877">
    <property type="entry name" value="AMINOALKYLPHOSPHONATE N-ACETYLTRANSFERASE-RELATED-RELATED"/>
    <property type="match status" value="1"/>
</dbReference>
<dbReference type="CDD" id="cd04301">
    <property type="entry name" value="NAT_SF"/>
    <property type="match status" value="1"/>
</dbReference>
<dbReference type="InterPro" id="IPR016181">
    <property type="entry name" value="Acyl_CoA_acyltransferase"/>
</dbReference>
<gene>
    <name evidence="4" type="ORF">FNJ47_18230</name>
</gene>
<keyword evidence="2 4" id="KW-0012">Acyltransferase</keyword>
<comment type="caution">
    <text evidence="4">The sequence shown here is derived from an EMBL/GenBank/DDBJ whole genome shotgun (WGS) entry which is preliminary data.</text>
</comment>
<sequence>MTVQATMPSPSLAIAPITDADISDVVALWQACGLTRPWNDPTSDIALARRGPSSALLVGRDAGAIVATAMVGHDGHRGWVYYVAVDPDHQGKGLGRTMMEAVEDWLRAAGVPKLQLLVRRENAKASAFYQTLGYEESTSVMLAKWLDGREATP</sequence>
<dbReference type="EC" id="2.3.1.-" evidence="4"/>
<evidence type="ECO:0000256" key="2">
    <source>
        <dbReference type="ARBA" id="ARBA00023315"/>
    </source>
</evidence>
<dbReference type="PROSITE" id="PS51186">
    <property type="entry name" value="GNAT"/>
    <property type="match status" value="1"/>
</dbReference>